<evidence type="ECO:0000256" key="4">
    <source>
        <dbReference type="ARBA" id="ARBA00023136"/>
    </source>
</evidence>
<reference evidence="6 7" key="1">
    <citation type="submission" date="2017-08" db="EMBL/GenBank/DDBJ databases">
        <title>Infants hospitalized years apart are colonized by the same room-sourced microbial strains.</title>
        <authorList>
            <person name="Brooks B."/>
            <person name="Olm M.R."/>
            <person name="Firek B.A."/>
            <person name="Baker R."/>
            <person name="Thomas B.C."/>
            <person name="Morowitz M.J."/>
            <person name="Banfield J.F."/>
        </authorList>
    </citation>
    <scope>NUCLEOTIDE SEQUENCE [LARGE SCALE GENOMIC DNA]</scope>
    <source>
        <strain evidence="6">S2_003_000_R1_3</strain>
    </source>
</reference>
<proteinExistence type="predicted"/>
<dbReference type="GO" id="GO:0005886">
    <property type="term" value="C:plasma membrane"/>
    <property type="evidence" value="ECO:0007669"/>
    <property type="project" value="UniProtKB-ARBA"/>
</dbReference>
<dbReference type="CDD" id="cd16914">
    <property type="entry name" value="EcfT"/>
    <property type="match status" value="1"/>
</dbReference>
<dbReference type="AlphaFoldDB" id="A0A2W5SWP0"/>
<evidence type="ECO:0000256" key="3">
    <source>
        <dbReference type="ARBA" id="ARBA00022989"/>
    </source>
</evidence>
<accession>A0A2W5SWP0</accession>
<comment type="caution">
    <text evidence="6">The sequence shown here is derived from an EMBL/GenBank/DDBJ whole genome shotgun (WGS) entry which is preliminary data.</text>
</comment>
<evidence type="ECO:0000313" key="6">
    <source>
        <dbReference type="EMBL" id="PZR06157.1"/>
    </source>
</evidence>
<evidence type="ECO:0000256" key="5">
    <source>
        <dbReference type="SAM" id="Phobius"/>
    </source>
</evidence>
<feature type="transmembrane region" description="Helical" evidence="5">
    <location>
        <begin position="16"/>
        <end position="49"/>
    </location>
</feature>
<evidence type="ECO:0000256" key="2">
    <source>
        <dbReference type="ARBA" id="ARBA00022692"/>
    </source>
</evidence>
<dbReference type="EMBL" id="QFRA01000003">
    <property type="protein sequence ID" value="PZR06157.1"/>
    <property type="molecule type" value="Genomic_DNA"/>
</dbReference>
<keyword evidence="4 5" id="KW-0472">Membrane</keyword>
<dbReference type="InterPro" id="IPR003339">
    <property type="entry name" value="ABC/ECF_trnsptr_transmembrane"/>
</dbReference>
<feature type="transmembrane region" description="Helical" evidence="5">
    <location>
        <begin position="85"/>
        <end position="107"/>
    </location>
</feature>
<keyword evidence="3 5" id="KW-1133">Transmembrane helix</keyword>
<keyword evidence="2 5" id="KW-0812">Transmembrane</keyword>
<comment type="subcellular location">
    <subcellularLocation>
        <location evidence="1">Membrane</location>
        <topology evidence="1">Multi-pass membrane protein</topology>
    </subcellularLocation>
</comment>
<evidence type="ECO:0000313" key="7">
    <source>
        <dbReference type="Proteomes" id="UP000249432"/>
    </source>
</evidence>
<dbReference type="RefSeq" id="WP_303974879.1">
    <property type="nucleotide sequence ID" value="NZ_CAKZHK010000007.1"/>
</dbReference>
<name>A0A2W5SWP0_9CORY</name>
<evidence type="ECO:0000256" key="1">
    <source>
        <dbReference type="ARBA" id="ARBA00004141"/>
    </source>
</evidence>
<sequence>MWKQSRRGIHADPRTLALFVIVCNLVVMGSSSLPLIILTLIIIGVFLAANTPLTFSMGWVLFVVGWASCFYVLPHLWHSRVSVFLTFVAYWMFRFAGIVGATVAAAYAIRIDEIGAVLTRMHAPRALFVPIMVIVRFFPMVVTEIQAIRRALALRKINTLNPLRTVEYVIIPLLAAGARLADELSAASIIKGLGSGPRTTVSCLRFSSTDLCMLIALGVVMAFRGYEIANGWGLIA</sequence>
<feature type="transmembrane region" description="Helical" evidence="5">
    <location>
        <begin position="55"/>
        <end position="73"/>
    </location>
</feature>
<dbReference type="Pfam" id="PF02361">
    <property type="entry name" value="CbiQ"/>
    <property type="match status" value="1"/>
</dbReference>
<organism evidence="6 7">
    <name type="scientific">Corynebacterium kroppenstedtii</name>
    <dbReference type="NCBI Taxonomy" id="161879"/>
    <lineage>
        <taxon>Bacteria</taxon>
        <taxon>Bacillati</taxon>
        <taxon>Actinomycetota</taxon>
        <taxon>Actinomycetes</taxon>
        <taxon>Mycobacteriales</taxon>
        <taxon>Corynebacteriaceae</taxon>
        <taxon>Corynebacterium</taxon>
    </lineage>
</organism>
<dbReference type="Proteomes" id="UP000249432">
    <property type="component" value="Unassembled WGS sequence"/>
</dbReference>
<gene>
    <name evidence="6" type="ORF">DI525_02340</name>
</gene>
<protein>
    <submittedName>
        <fullName evidence="6">Cobalt ABC transporter permease</fullName>
    </submittedName>
</protein>
<feature type="transmembrane region" description="Helical" evidence="5">
    <location>
        <begin position="127"/>
        <end position="148"/>
    </location>
</feature>